<keyword evidence="6" id="KW-0560">Oxidoreductase</keyword>
<gene>
    <name evidence="6" type="ORF">CINCED_3A010961</name>
</gene>
<sequence length="307" mass="35226">MTYADLMFKFERDGFVIIDNFLNENQVIELKDAGKTFTQNIPRDAKNIFHTNQKDQIFNSYFLESAEKIGYFFEKDALDDNGQLLMDQSLALNKVGHALHRLHPVFEKCTYSEKVASVCRALGLVKPVVPQSMYIYKNPGVGSEVVPHQDSTFLFTTPDTLIGFWLALDDATVENGCLWIIPGSHKNDLHKMWVFDNNAEGREANFQGTFPEYDKGLYVPVEVKKSSCCYTARWSIKVIIISRKGRVTRTRFTCSTKWSVSMLNTIGYRRKLDSSPCIHNKNIEKSILYCVLCLFMVFILKCIFLCI</sequence>
<keyword evidence="5" id="KW-0472">Membrane</keyword>
<evidence type="ECO:0000256" key="5">
    <source>
        <dbReference type="SAM" id="Phobius"/>
    </source>
</evidence>
<dbReference type="OrthoDB" id="445007at2759"/>
<comment type="cofactor">
    <cofactor evidence="1">
        <name>Fe cation</name>
        <dbReference type="ChEBI" id="CHEBI:24875"/>
    </cofactor>
</comment>
<keyword evidence="6" id="KW-0223">Dioxygenase</keyword>
<evidence type="ECO:0000313" key="6">
    <source>
        <dbReference type="EMBL" id="VVC25453.1"/>
    </source>
</evidence>
<dbReference type="GO" id="GO:0051213">
    <property type="term" value="F:dioxygenase activity"/>
    <property type="evidence" value="ECO:0007669"/>
    <property type="project" value="UniProtKB-KW"/>
</dbReference>
<keyword evidence="5" id="KW-1133">Transmembrane helix</keyword>
<keyword evidence="7" id="KW-1185">Reference proteome</keyword>
<evidence type="ECO:0000256" key="4">
    <source>
        <dbReference type="ARBA" id="ARBA00038356"/>
    </source>
</evidence>
<evidence type="ECO:0000256" key="3">
    <source>
        <dbReference type="ARBA" id="ARBA00023004"/>
    </source>
</evidence>
<dbReference type="Proteomes" id="UP000325440">
    <property type="component" value="Unassembled WGS sequence"/>
</dbReference>
<name>A0A5E4M2D6_9HEMI</name>
<dbReference type="PANTHER" id="PTHR20883:SF15">
    <property type="entry name" value="PHYTANOYL-COA DIOXYGENASE DOMAIN-CONTAINING PROTEIN 1"/>
    <property type="match status" value="1"/>
</dbReference>
<evidence type="ECO:0000313" key="7">
    <source>
        <dbReference type="Proteomes" id="UP000325440"/>
    </source>
</evidence>
<keyword evidence="3" id="KW-0408">Iron</keyword>
<comment type="similarity">
    <text evidence="4">Belongs to the PhyH family. PHYHD1 subfamily.</text>
</comment>
<protein>
    <submittedName>
        <fullName evidence="6">Phytanoyl-CoA dioxygenase</fullName>
    </submittedName>
</protein>
<evidence type="ECO:0000256" key="2">
    <source>
        <dbReference type="ARBA" id="ARBA00022723"/>
    </source>
</evidence>
<feature type="transmembrane region" description="Helical" evidence="5">
    <location>
        <begin position="286"/>
        <end position="306"/>
    </location>
</feature>
<dbReference type="Pfam" id="PF05721">
    <property type="entry name" value="PhyH"/>
    <property type="match status" value="1"/>
</dbReference>
<reference evidence="6 7" key="1">
    <citation type="submission" date="2019-08" db="EMBL/GenBank/DDBJ databases">
        <authorList>
            <person name="Alioto T."/>
            <person name="Alioto T."/>
            <person name="Gomez Garrido J."/>
        </authorList>
    </citation>
    <scope>NUCLEOTIDE SEQUENCE [LARGE SCALE GENOMIC DNA]</scope>
</reference>
<dbReference type="PANTHER" id="PTHR20883">
    <property type="entry name" value="PHYTANOYL-COA DIOXYGENASE DOMAIN CONTAINING 1"/>
    <property type="match status" value="1"/>
</dbReference>
<keyword evidence="5" id="KW-0812">Transmembrane</keyword>
<organism evidence="6 7">
    <name type="scientific">Cinara cedri</name>
    <dbReference type="NCBI Taxonomy" id="506608"/>
    <lineage>
        <taxon>Eukaryota</taxon>
        <taxon>Metazoa</taxon>
        <taxon>Ecdysozoa</taxon>
        <taxon>Arthropoda</taxon>
        <taxon>Hexapoda</taxon>
        <taxon>Insecta</taxon>
        <taxon>Pterygota</taxon>
        <taxon>Neoptera</taxon>
        <taxon>Paraneoptera</taxon>
        <taxon>Hemiptera</taxon>
        <taxon>Sternorrhyncha</taxon>
        <taxon>Aphidomorpha</taxon>
        <taxon>Aphidoidea</taxon>
        <taxon>Aphididae</taxon>
        <taxon>Lachninae</taxon>
        <taxon>Cinara</taxon>
    </lineage>
</organism>
<accession>A0A5E4M2D6</accession>
<dbReference type="EMBL" id="CABPRJ010000013">
    <property type="protein sequence ID" value="VVC25453.1"/>
    <property type="molecule type" value="Genomic_DNA"/>
</dbReference>
<evidence type="ECO:0000256" key="1">
    <source>
        <dbReference type="ARBA" id="ARBA00001962"/>
    </source>
</evidence>
<dbReference type="SUPFAM" id="SSF51197">
    <property type="entry name" value="Clavaminate synthase-like"/>
    <property type="match status" value="1"/>
</dbReference>
<dbReference type="AlphaFoldDB" id="A0A5E4M2D6"/>
<dbReference type="InterPro" id="IPR008775">
    <property type="entry name" value="Phytyl_CoA_dOase-like"/>
</dbReference>
<dbReference type="GO" id="GO:0046872">
    <property type="term" value="F:metal ion binding"/>
    <property type="evidence" value="ECO:0007669"/>
    <property type="project" value="UniProtKB-KW"/>
</dbReference>
<keyword evidence="2" id="KW-0479">Metal-binding</keyword>
<dbReference type="Gene3D" id="2.60.120.620">
    <property type="entry name" value="q2cbj1_9rhob like domain"/>
    <property type="match status" value="1"/>
</dbReference>
<proteinExistence type="inferred from homology"/>